<keyword evidence="2" id="KW-1133">Transmembrane helix</keyword>
<evidence type="ECO:0000313" key="3">
    <source>
        <dbReference type="Proteomes" id="UP000085678"/>
    </source>
</evidence>
<feature type="transmembrane region" description="Helical" evidence="2">
    <location>
        <begin position="7"/>
        <end position="27"/>
    </location>
</feature>
<evidence type="ECO:0000313" key="4">
    <source>
        <dbReference type="RefSeq" id="XP_013389154.1"/>
    </source>
</evidence>
<gene>
    <name evidence="4 5 6 7" type="primary">LOC106157908</name>
</gene>
<organism evidence="3 5">
    <name type="scientific">Lingula anatina</name>
    <name type="common">Brachiopod</name>
    <name type="synonym">Lingula unguis</name>
    <dbReference type="NCBI Taxonomy" id="7574"/>
    <lineage>
        <taxon>Eukaryota</taxon>
        <taxon>Metazoa</taxon>
        <taxon>Spiralia</taxon>
        <taxon>Lophotrochozoa</taxon>
        <taxon>Brachiopoda</taxon>
        <taxon>Linguliformea</taxon>
        <taxon>Lingulata</taxon>
        <taxon>Lingulida</taxon>
        <taxon>Linguloidea</taxon>
        <taxon>Lingulidae</taxon>
        <taxon>Lingula</taxon>
    </lineage>
</organism>
<proteinExistence type="predicted"/>
<keyword evidence="3" id="KW-1185">Reference proteome</keyword>
<keyword evidence="2" id="KW-0472">Membrane</keyword>
<dbReference type="STRING" id="7574.A0A1S3HSZ2"/>
<protein>
    <submittedName>
        <fullName evidence="4 5">Probable glycosyltransferase STELLO2</fullName>
    </submittedName>
</protein>
<dbReference type="PANTHER" id="PTHR31362">
    <property type="entry name" value="GLYCOSYLTRANSFERASE STELLO1-RELATED"/>
    <property type="match status" value="1"/>
</dbReference>
<dbReference type="OrthoDB" id="408493at2759"/>
<reference evidence="4 5" key="1">
    <citation type="submission" date="2025-04" db="UniProtKB">
        <authorList>
            <consortium name="RefSeq"/>
        </authorList>
    </citation>
    <scope>IDENTIFICATION</scope>
    <source>
        <tissue evidence="4 5">Gonads</tissue>
    </source>
</reference>
<dbReference type="RefSeq" id="XP_013389157.1">
    <property type="nucleotide sequence ID" value="XM_013533703.2"/>
</dbReference>
<evidence type="ECO:0000313" key="6">
    <source>
        <dbReference type="RefSeq" id="XP_013389156.1"/>
    </source>
</evidence>
<evidence type="ECO:0000256" key="2">
    <source>
        <dbReference type="SAM" id="Phobius"/>
    </source>
</evidence>
<sequence>MRYQTLRVYAIVTTGLLLCFVGFYLGVDVCSIRKDYSKPSIDNEEPKSDNNSKLKNGPDPADVKGADPAELFSSANFGALSGKRFEAIKVRAYKPDDGARDNNKCSPFHTSPTEKKCDKWVVITTIFKPSKLAFQLSKKKDWCVVVVADKKGFPTYDVPNVKYLTVQEQEQCEFNICKLLPWNHFGRKNIGFLYAMKHGAQLIYDTDDDNELKESLFIPDPAKIEVKNVKVQSKTLWNPYPFFSQYKDSWPRGFPLEKIKDNATKTQSVTDQLPNTNIGIIQSLADHEPDVDALYRLTQPLPFGFRQGNEYYAVPYGIMVPYNAQATLHTYDTFFAMYLPITVTGRVTDIWRAYFTVRLLWDIKRSLVFASPWVTQIRNAHNWLADFYAEWDLYFKSTQLAEFLQSWKPSRGGNIAHETKELYVALYETTFIESLDVRIIDAWLKDLECMGYKFPKVS</sequence>
<dbReference type="RefSeq" id="XP_013389154.1">
    <property type="nucleotide sequence ID" value="XM_013533700.2"/>
</dbReference>
<dbReference type="RefSeq" id="XP_013389155.1">
    <property type="nucleotide sequence ID" value="XM_013533701.2"/>
</dbReference>
<name>A0A1S3HSZ2_LINAN</name>
<dbReference type="Pfam" id="PF03385">
    <property type="entry name" value="STELLO"/>
    <property type="match status" value="1"/>
</dbReference>
<accession>A0A1S3HSZ2</accession>
<dbReference type="InterPro" id="IPR005049">
    <property type="entry name" value="STL-like"/>
</dbReference>
<dbReference type="Proteomes" id="UP000085678">
    <property type="component" value="Unplaced"/>
</dbReference>
<dbReference type="KEGG" id="lak:106157908"/>
<dbReference type="RefSeq" id="XP_013389156.1">
    <property type="nucleotide sequence ID" value="XM_013533702.2"/>
</dbReference>
<evidence type="ECO:0000313" key="7">
    <source>
        <dbReference type="RefSeq" id="XP_013389157.1"/>
    </source>
</evidence>
<dbReference type="PANTHER" id="PTHR31362:SF0">
    <property type="entry name" value="EXOSTOSIN DOMAIN-CONTAINING PROTEIN-RELATED"/>
    <property type="match status" value="1"/>
</dbReference>
<dbReference type="AlphaFoldDB" id="A0A1S3HSZ2"/>
<evidence type="ECO:0000256" key="1">
    <source>
        <dbReference type="SAM" id="MobiDB-lite"/>
    </source>
</evidence>
<dbReference type="GeneID" id="106157908"/>
<evidence type="ECO:0000313" key="5">
    <source>
        <dbReference type="RefSeq" id="XP_013389155.1"/>
    </source>
</evidence>
<feature type="region of interest" description="Disordered" evidence="1">
    <location>
        <begin position="40"/>
        <end position="60"/>
    </location>
</feature>
<keyword evidence="2" id="KW-0812">Transmembrane</keyword>